<reference evidence="6" key="1">
    <citation type="submission" date="2007-07" db="EMBL/GenBank/DDBJ databases">
        <title>PCAP assembly of the Caenorhabditis remanei genome.</title>
        <authorList>
            <consortium name="The Caenorhabditis remanei Sequencing Consortium"/>
            <person name="Wilson R.K."/>
        </authorList>
    </citation>
    <scope>NUCLEOTIDE SEQUENCE [LARGE SCALE GENOMIC DNA]</scope>
    <source>
        <strain evidence="6">PB4641</strain>
    </source>
</reference>
<keyword evidence="2" id="KW-0067">ATP-binding</keyword>
<dbReference type="InterPro" id="IPR011709">
    <property type="entry name" value="DEAD-box_helicase_OB_fold"/>
</dbReference>
<dbReference type="PROSITE" id="PS51192">
    <property type="entry name" value="HELICASE_ATP_BIND_1"/>
    <property type="match status" value="1"/>
</dbReference>
<organism evidence="7">
    <name type="scientific">Caenorhabditis remanei</name>
    <name type="common">Caenorhabditis vulgaris</name>
    <dbReference type="NCBI Taxonomy" id="31234"/>
    <lineage>
        <taxon>Eukaryota</taxon>
        <taxon>Metazoa</taxon>
        <taxon>Ecdysozoa</taxon>
        <taxon>Nematoda</taxon>
        <taxon>Chromadorea</taxon>
        <taxon>Rhabditida</taxon>
        <taxon>Rhabditina</taxon>
        <taxon>Rhabditomorpha</taxon>
        <taxon>Rhabditoidea</taxon>
        <taxon>Rhabditidae</taxon>
        <taxon>Peloderinae</taxon>
        <taxon>Caenorhabditis</taxon>
    </lineage>
</organism>
<dbReference type="SMART" id="SM00490">
    <property type="entry name" value="HELICc"/>
    <property type="match status" value="1"/>
</dbReference>
<dbReference type="InterPro" id="IPR027417">
    <property type="entry name" value="P-loop_NTPase"/>
</dbReference>
<dbReference type="SUPFAM" id="SSF52540">
    <property type="entry name" value="P-loop containing nucleoside triphosphate hydrolases"/>
    <property type="match status" value="1"/>
</dbReference>
<dbReference type="AlphaFoldDB" id="E3NFT1"/>
<dbReference type="InterPro" id="IPR001650">
    <property type="entry name" value="Helicase_C-like"/>
</dbReference>
<feature type="region of interest" description="Disordered" evidence="3">
    <location>
        <begin position="85"/>
        <end position="106"/>
    </location>
</feature>
<name>E3NFT1_CAERE</name>
<dbReference type="InParanoid" id="E3NFT1"/>
<feature type="region of interest" description="Disordered" evidence="3">
    <location>
        <begin position="1083"/>
        <end position="1131"/>
    </location>
</feature>
<dbReference type="CDD" id="cd18791">
    <property type="entry name" value="SF2_C_RHA"/>
    <property type="match status" value="1"/>
</dbReference>
<evidence type="ECO:0000256" key="3">
    <source>
        <dbReference type="SAM" id="MobiDB-lite"/>
    </source>
</evidence>
<dbReference type="OMA" id="YAINDEN"/>
<dbReference type="GO" id="GO:0005524">
    <property type="term" value="F:ATP binding"/>
    <property type="evidence" value="ECO:0007669"/>
    <property type="project" value="UniProtKB-KW"/>
</dbReference>
<dbReference type="EMBL" id="DS268642">
    <property type="protein sequence ID" value="EFO96498.1"/>
    <property type="molecule type" value="Genomic_DNA"/>
</dbReference>
<accession>E3NFT1</accession>
<evidence type="ECO:0000256" key="1">
    <source>
        <dbReference type="ARBA" id="ARBA00022741"/>
    </source>
</evidence>
<dbReference type="eggNOG" id="KOG0920">
    <property type="taxonomic scope" value="Eukaryota"/>
</dbReference>
<evidence type="ECO:0000259" key="4">
    <source>
        <dbReference type="PROSITE" id="PS51192"/>
    </source>
</evidence>
<sequence length="1131" mass="127874">MSCRGASNISARGGRGGSVLYSFRFLIKFSSSRLNARGYSVNNRWAQGLAQPIEPTEETMAVLADFVSQNPITRDELEGFMAEKKGNKARSRRVSSEKASVPPAANCPEDLQKIKNTLPASQYRQEVLESIKKNDVVIISGGTGCGKTTQTPQFILDEAHAKNQEVRVIVTQPRRIAATSIAERVAKERGEKIGETVGYQVKLESRLRDKKENNKIGRNNKHRFYRKSEATLLTYCTTGVLLRMLTSDPLASNITHIIMDEIHEREINTDYLLIAVRECLKRRTDLKVILMSATIEGNMKLFSEYFQHLNVGIIKMESRTFNVKTFHIEHILAMTGYQPSRSSDDFYAINDENYNEKLMELMEGQKENFVDGVDLIEQLEERFKEEVELTIPERKDYFGLQSIESVEKVDFEKIRIGDMYDILYGKDYKSSVDFSLLNHVIQYLTDSPILGSILVFLPGFEDIQKTMALINEWKNKLINMKSVCVVPLHSQMSNHDEAFKKVDVGTRKIILATNIAEASITIEDVMFVVDTGKAKKKCFDHNAKISTLSTKFIAKSNALQRSGRAGRVASGYCFRLYSKRAFDEMPESQIAEMKRAPIYDVALHAKMFAPQDMRIQEFLSLAPEAPEEESVLQSISFLTQIGAFYRSASDEDLDKDPEVTELGKIMARLPLDPQLARMLIFGLALKCLGPIVNLVSVLACKDPFVLPSLENKNKQENKKASFSAAQDFSDHLLYIRLARAFGDLSGYKEQAKFCDDNFLNLSTMKMINGTCRQLLQELVGVGLVSYAGRDVMALLDDMSYNCYSDCWSMVQAAIAGGVYPCVGVNRTTSVLKKVQTSHSDDAGLHPSSSLKKATKNNAQGPVLEFVAYQEMCQMSDSSLAMKMVTAIPSLAAFLFTGSIQLNKNVIEEHVLASEPQFELEGISHFYMGEWCCVEAEKNTMRQLLILRQKFMNYFVEGISTPQFFGQGTTDSQKKTLEVVRQLLESEKMRANFRPVTISARSYGGYKGGQNHQYQNRGQSSNNWQKHKTVGNRDEFQKREIPFEQSKWRNTGKEYQPRREQFAQLESNRYNASAHEVQWRHPNSQQYNADGSGSQWKRQGQSAQFGRGGQGNKPRGQSYQPSGGQTRYQNKW</sequence>
<evidence type="ECO:0000313" key="7">
    <source>
        <dbReference type="Proteomes" id="UP000008281"/>
    </source>
</evidence>
<dbReference type="CDD" id="cd17917">
    <property type="entry name" value="DEXHc_RHA-like"/>
    <property type="match status" value="1"/>
</dbReference>
<evidence type="ECO:0000313" key="6">
    <source>
        <dbReference type="EMBL" id="EFO96498.1"/>
    </source>
</evidence>
<evidence type="ECO:0000256" key="2">
    <source>
        <dbReference type="ARBA" id="ARBA00022840"/>
    </source>
</evidence>
<feature type="compositionally biased region" description="Polar residues" evidence="3">
    <location>
        <begin position="1009"/>
        <end position="1023"/>
    </location>
</feature>
<dbReference type="Pfam" id="PF00271">
    <property type="entry name" value="Helicase_C"/>
    <property type="match status" value="1"/>
</dbReference>
<dbReference type="Pfam" id="PF07717">
    <property type="entry name" value="OB_NTP_bind"/>
    <property type="match status" value="1"/>
</dbReference>
<dbReference type="InterPro" id="IPR007502">
    <property type="entry name" value="Helicase-assoc_dom"/>
</dbReference>
<dbReference type="Gene3D" id="1.20.120.1080">
    <property type="match status" value="1"/>
</dbReference>
<feature type="compositionally biased region" description="Polar residues" evidence="3">
    <location>
        <begin position="1083"/>
        <end position="1103"/>
    </location>
</feature>
<feature type="compositionally biased region" description="Basic and acidic residues" evidence="3">
    <location>
        <begin position="1030"/>
        <end position="1041"/>
    </location>
</feature>
<keyword evidence="1" id="KW-0547">Nucleotide-binding</keyword>
<dbReference type="InterPro" id="IPR014001">
    <property type="entry name" value="Helicase_ATP-bd"/>
</dbReference>
<feature type="compositionally biased region" description="Polar residues" evidence="3">
    <location>
        <begin position="1114"/>
        <end position="1131"/>
    </location>
</feature>
<dbReference type="Pfam" id="PF04408">
    <property type="entry name" value="WHD_HA2"/>
    <property type="match status" value="1"/>
</dbReference>
<dbReference type="InterPro" id="IPR048333">
    <property type="entry name" value="HA2_WH"/>
</dbReference>
<feature type="domain" description="Helicase ATP-binding" evidence="4">
    <location>
        <begin position="128"/>
        <end position="313"/>
    </location>
</feature>
<dbReference type="PANTHER" id="PTHR18934">
    <property type="entry name" value="ATP-DEPENDENT RNA HELICASE"/>
    <property type="match status" value="1"/>
</dbReference>
<dbReference type="PANTHER" id="PTHR18934:SF213">
    <property type="entry name" value="3'-5' RNA HELICASE YTHDC2"/>
    <property type="match status" value="1"/>
</dbReference>
<dbReference type="InterPro" id="IPR011545">
    <property type="entry name" value="DEAD/DEAH_box_helicase_dom"/>
</dbReference>
<dbReference type="SMART" id="SM00487">
    <property type="entry name" value="DEXDc"/>
    <property type="match status" value="1"/>
</dbReference>
<protein>
    <submittedName>
        <fullName evidence="6">Uncharacterized protein</fullName>
    </submittedName>
</protein>
<dbReference type="PROSITE" id="PS51194">
    <property type="entry name" value="HELICASE_CTER"/>
    <property type="match status" value="1"/>
</dbReference>
<dbReference type="OrthoDB" id="5600252at2759"/>
<keyword evidence="7" id="KW-1185">Reference proteome</keyword>
<feature type="domain" description="Helicase C-terminal" evidence="5">
    <location>
        <begin position="439"/>
        <end position="614"/>
    </location>
</feature>
<dbReference type="GO" id="GO:0004386">
    <property type="term" value="F:helicase activity"/>
    <property type="evidence" value="ECO:0007669"/>
    <property type="project" value="TreeGrafter"/>
</dbReference>
<dbReference type="Pfam" id="PF00270">
    <property type="entry name" value="DEAD"/>
    <property type="match status" value="1"/>
</dbReference>
<dbReference type="Proteomes" id="UP000008281">
    <property type="component" value="Unassembled WGS sequence"/>
</dbReference>
<proteinExistence type="predicted"/>
<feature type="region of interest" description="Disordered" evidence="3">
    <location>
        <begin position="1006"/>
        <end position="1056"/>
    </location>
</feature>
<dbReference type="SMART" id="SM00847">
    <property type="entry name" value="HA2"/>
    <property type="match status" value="1"/>
</dbReference>
<gene>
    <name evidence="6" type="ORF">CRE_24812</name>
</gene>
<dbReference type="Pfam" id="PF21010">
    <property type="entry name" value="HA2_C"/>
    <property type="match status" value="1"/>
</dbReference>
<dbReference type="STRING" id="31234.E3NFT1"/>
<dbReference type="GO" id="GO:0003723">
    <property type="term" value="F:RNA binding"/>
    <property type="evidence" value="ECO:0007669"/>
    <property type="project" value="TreeGrafter"/>
</dbReference>
<dbReference type="HOGENOM" id="CLU_001832_1_4_1"/>
<evidence type="ECO:0000259" key="5">
    <source>
        <dbReference type="PROSITE" id="PS51194"/>
    </source>
</evidence>
<dbReference type="Gene3D" id="3.40.50.300">
    <property type="entry name" value="P-loop containing nucleotide triphosphate hydrolases"/>
    <property type="match status" value="2"/>
</dbReference>